<keyword evidence="6 10" id="KW-0648">Protein biosynthesis</keyword>
<dbReference type="InterPro" id="IPR002305">
    <property type="entry name" value="aa-tRNA-synth_Ic"/>
</dbReference>
<keyword evidence="3 10" id="KW-0436">Ligase</keyword>
<name>A0A1F4VZ40_UNCKA</name>
<dbReference type="EMBL" id="MEVV01000025">
    <property type="protein sequence ID" value="OGC62446.1"/>
    <property type="molecule type" value="Genomic_DNA"/>
</dbReference>
<reference evidence="11 12" key="1">
    <citation type="journal article" date="2016" name="Nat. Commun.">
        <title>Thousands of microbial genomes shed light on interconnected biogeochemical processes in an aquifer system.</title>
        <authorList>
            <person name="Anantharaman K."/>
            <person name="Brown C.T."/>
            <person name="Hug L.A."/>
            <person name="Sharon I."/>
            <person name="Castelle C.J."/>
            <person name="Probst A.J."/>
            <person name="Thomas B.C."/>
            <person name="Singh A."/>
            <person name="Wilkins M.J."/>
            <person name="Karaoz U."/>
            <person name="Brodie E.L."/>
            <person name="Williams K.H."/>
            <person name="Hubbard S.S."/>
            <person name="Banfield J.F."/>
        </authorList>
    </citation>
    <scope>NUCLEOTIDE SEQUENCE [LARGE SCALE GENOMIC DNA]</scope>
</reference>
<accession>A0A1F4VZ40</accession>
<dbReference type="PANTHER" id="PTHR43766">
    <property type="entry name" value="TRYPTOPHAN--TRNA LIGASE, MITOCHONDRIAL"/>
    <property type="match status" value="1"/>
</dbReference>
<dbReference type="AlphaFoldDB" id="A0A1F4VZ40"/>
<dbReference type="Gene3D" id="1.10.240.10">
    <property type="entry name" value="Tyrosyl-Transfer RNA Synthetase"/>
    <property type="match status" value="1"/>
</dbReference>
<dbReference type="SUPFAM" id="SSF52374">
    <property type="entry name" value="Nucleotidylyl transferase"/>
    <property type="match status" value="1"/>
</dbReference>
<evidence type="ECO:0000256" key="5">
    <source>
        <dbReference type="ARBA" id="ARBA00022840"/>
    </source>
</evidence>
<dbReference type="CDD" id="cd00806">
    <property type="entry name" value="TrpRS_core"/>
    <property type="match status" value="1"/>
</dbReference>
<dbReference type="PANTHER" id="PTHR43766:SF1">
    <property type="entry name" value="TRYPTOPHAN--TRNA LIGASE, MITOCHONDRIAL"/>
    <property type="match status" value="1"/>
</dbReference>
<evidence type="ECO:0000256" key="3">
    <source>
        <dbReference type="ARBA" id="ARBA00022598"/>
    </source>
</evidence>
<dbReference type="GO" id="GO:0006436">
    <property type="term" value="P:tryptophanyl-tRNA aminoacylation"/>
    <property type="evidence" value="ECO:0007669"/>
    <property type="project" value="UniProtKB-UniRule"/>
</dbReference>
<dbReference type="FunFam" id="1.10.240.10:FF:000005">
    <property type="entry name" value="Tryptophan--tRNA ligase"/>
    <property type="match status" value="1"/>
</dbReference>
<evidence type="ECO:0000256" key="9">
    <source>
        <dbReference type="NCBIfam" id="TIGR00233"/>
    </source>
</evidence>
<dbReference type="InterPro" id="IPR050203">
    <property type="entry name" value="Trp-tRNA_synthetase"/>
</dbReference>
<evidence type="ECO:0000313" key="11">
    <source>
        <dbReference type="EMBL" id="OGC62446.1"/>
    </source>
</evidence>
<evidence type="ECO:0000256" key="2">
    <source>
        <dbReference type="ARBA" id="ARBA00013161"/>
    </source>
</evidence>
<comment type="similarity">
    <text evidence="1 10">Belongs to the class-I aminoacyl-tRNA synthetase family.</text>
</comment>
<evidence type="ECO:0000256" key="4">
    <source>
        <dbReference type="ARBA" id="ARBA00022741"/>
    </source>
</evidence>
<evidence type="ECO:0000256" key="6">
    <source>
        <dbReference type="ARBA" id="ARBA00022917"/>
    </source>
</evidence>
<organism evidence="11 12">
    <name type="scientific">candidate division WWE3 bacterium RIFOXYB1_FULL_42_27</name>
    <dbReference type="NCBI Taxonomy" id="1802638"/>
    <lineage>
        <taxon>Bacteria</taxon>
        <taxon>Katanobacteria</taxon>
    </lineage>
</organism>
<evidence type="ECO:0000256" key="7">
    <source>
        <dbReference type="ARBA" id="ARBA00023146"/>
    </source>
</evidence>
<dbReference type="GO" id="GO:0005524">
    <property type="term" value="F:ATP binding"/>
    <property type="evidence" value="ECO:0007669"/>
    <property type="project" value="UniProtKB-KW"/>
</dbReference>
<proteinExistence type="inferred from homology"/>
<gene>
    <name evidence="11" type="ORF">A2399_00335</name>
</gene>
<dbReference type="Proteomes" id="UP000177955">
    <property type="component" value="Unassembled WGS sequence"/>
</dbReference>
<sequence length="338" mass="37939">MLENIMKKRILTGDNTTGRLHLGHYVGSLENRVKLQNDFETFIILADVHSLAYPKYIGDPDLIADSILQVAMDNLSVGLDPAKVTMFAESTVPEIYELALLLSMLVPYSRILRNPTIKDEIREKELGDSYSLGFINFPVMMAADILSVRADLVPVGEDQSPHLELTRELAHKFNTIYGDVFKEPEGMIGRVARLVGTDGGVKMTKSLGNAIFLSDDAETVRKKVMKMFTDPNRLHPSDPGKVDGNPVFIYHDAFNNDKEEVADLKNRYVAGKVGDVGVKEKLVIALEQILEPIREKRSRYESDPDAVRGILIEGAKRTRKEALETLNLVREKMKLPRF</sequence>
<protein>
    <recommendedName>
        <fullName evidence="2 9">Tryptophan--tRNA ligase</fullName>
        <ecNumber evidence="2 9">6.1.1.2</ecNumber>
    </recommendedName>
</protein>
<keyword evidence="5 10" id="KW-0067">ATP-binding</keyword>
<dbReference type="GO" id="GO:0005829">
    <property type="term" value="C:cytosol"/>
    <property type="evidence" value="ECO:0007669"/>
    <property type="project" value="TreeGrafter"/>
</dbReference>
<dbReference type="Gene3D" id="3.40.50.620">
    <property type="entry name" value="HUPs"/>
    <property type="match status" value="1"/>
</dbReference>
<evidence type="ECO:0000313" key="12">
    <source>
        <dbReference type="Proteomes" id="UP000177955"/>
    </source>
</evidence>
<dbReference type="NCBIfam" id="TIGR00233">
    <property type="entry name" value="trpS"/>
    <property type="match status" value="1"/>
</dbReference>
<comment type="caution">
    <text evidence="11">The sequence shown here is derived from an EMBL/GenBank/DDBJ whole genome shotgun (WGS) entry which is preliminary data.</text>
</comment>
<evidence type="ECO:0000256" key="1">
    <source>
        <dbReference type="ARBA" id="ARBA00005594"/>
    </source>
</evidence>
<evidence type="ECO:0000256" key="10">
    <source>
        <dbReference type="RuleBase" id="RU363036"/>
    </source>
</evidence>
<keyword evidence="4 10" id="KW-0547">Nucleotide-binding</keyword>
<dbReference type="Pfam" id="PF00579">
    <property type="entry name" value="tRNA-synt_1b"/>
    <property type="match status" value="1"/>
</dbReference>
<dbReference type="GO" id="GO:0004830">
    <property type="term" value="F:tryptophan-tRNA ligase activity"/>
    <property type="evidence" value="ECO:0007669"/>
    <property type="project" value="UniProtKB-UniRule"/>
</dbReference>
<dbReference type="InterPro" id="IPR002306">
    <property type="entry name" value="Trp-tRNA-ligase"/>
</dbReference>
<dbReference type="InterPro" id="IPR014729">
    <property type="entry name" value="Rossmann-like_a/b/a_fold"/>
</dbReference>
<dbReference type="EC" id="6.1.1.2" evidence="2 9"/>
<keyword evidence="7 10" id="KW-0030">Aminoacyl-tRNA synthetase</keyword>
<evidence type="ECO:0000256" key="8">
    <source>
        <dbReference type="ARBA" id="ARBA00049929"/>
    </source>
</evidence>
<dbReference type="PRINTS" id="PR01039">
    <property type="entry name" value="TRNASYNTHTRP"/>
</dbReference>
<comment type="catalytic activity">
    <reaction evidence="8">
        <text>tRNA(Trp) + L-tryptophan + ATP = L-tryptophyl-tRNA(Trp) + AMP + diphosphate + H(+)</text>
        <dbReference type="Rhea" id="RHEA:24080"/>
        <dbReference type="Rhea" id="RHEA-COMP:9671"/>
        <dbReference type="Rhea" id="RHEA-COMP:9705"/>
        <dbReference type="ChEBI" id="CHEBI:15378"/>
        <dbReference type="ChEBI" id="CHEBI:30616"/>
        <dbReference type="ChEBI" id="CHEBI:33019"/>
        <dbReference type="ChEBI" id="CHEBI:57912"/>
        <dbReference type="ChEBI" id="CHEBI:78442"/>
        <dbReference type="ChEBI" id="CHEBI:78535"/>
        <dbReference type="ChEBI" id="CHEBI:456215"/>
        <dbReference type="EC" id="6.1.1.2"/>
    </reaction>
</comment>